<reference evidence="1 2" key="1">
    <citation type="submission" date="2014-04" db="EMBL/GenBank/DDBJ databases">
        <title>The Genome Sequence of Mycobacterium tuberculosis TKK-01-0051.</title>
        <authorList>
            <consortium name="The Broad Institute Genomics Platform"/>
            <consortium name="The Broad Institute Genome Sequencing Center for Infectious Disease"/>
            <person name="Earl A.M."/>
            <person name="Cohen K."/>
            <person name="Pym A."/>
            <person name="Bishai W."/>
            <person name="Maharaj K."/>
            <person name="Desjardins C."/>
            <person name="Abeel T."/>
            <person name="Young S."/>
            <person name="Zeng Q."/>
            <person name="Gargeya S."/>
            <person name="Abouelleil A."/>
            <person name="Alvarado L."/>
            <person name="Chapman S.B."/>
            <person name="Gainer-Dewar J."/>
            <person name="Goldberg J."/>
            <person name="Griggs A."/>
            <person name="Gujja S."/>
            <person name="Hansen M."/>
            <person name="Howarth C."/>
            <person name="Imamovic A."/>
            <person name="Larimer J."/>
            <person name="Murphy C."/>
            <person name="Naylor J."/>
            <person name="Pearson M."/>
            <person name="Poon T.W."/>
            <person name="Priest M."/>
            <person name="Roberts A."/>
            <person name="Saif S."/>
            <person name="Shea T."/>
            <person name="Sykes S."/>
            <person name="Wortman J."/>
            <person name="Nusbaum C."/>
            <person name="Birren B."/>
        </authorList>
    </citation>
    <scope>NUCLEOTIDE SEQUENCE [LARGE SCALE GENOMIC DNA]</scope>
    <source>
        <strain evidence="1 2">TKK-01-0051</strain>
    </source>
</reference>
<evidence type="ECO:0000313" key="2">
    <source>
        <dbReference type="Proteomes" id="UP000025947"/>
    </source>
</evidence>
<evidence type="ECO:0000313" key="1">
    <source>
        <dbReference type="EMBL" id="KBZ63785.1"/>
    </source>
</evidence>
<gene>
    <name evidence="1" type="ORF">K875_02497</name>
</gene>
<sequence>MTCVKVIVDTDRAAIDSGIHRHTLNLLELHNRPERNPDYLPIR</sequence>
<comment type="caution">
    <text evidence="1">The sequence shown here is derived from an EMBL/GenBank/DDBJ whole genome shotgun (WGS) entry which is preliminary data.</text>
</comment>
<dbReference type="EMBL" id="JLXW01000006">
    <property type="protein sequence ID" value="KBZ63785.1"/>
    <property type="molecule type" value="Genomic_DNA"/>
</dbReference>
<keyword evidence="2" id="KW-1185">Reference proteome</keyword>
<protein>
    <submittedName>
        <fullName evidence="1">Uncharacterized protein</fullName>
    </submittedName>
</protein>
<dbReference type="Proteomes" id="UP000025947">
    <property type="component" value="Unassembled WGS sequence"/>
</dbReference>
<organism evidence="1 2">
    <name type="scientific">Mycobacterium [tuberculosis] TKK-01-0051</name>
    <dbReference type="NCBI Taxonomy" id="1324261"/>
    <lineage>
        <taxon>Bacteria</taxon>
        <taxon>Bacillati</taxon>
        <taxon>Actinomycetota</taxon>
        <taxon>Actinomycetes</taxon>
        <taxon>Mycobacteriales</taxon>
        <taxon>Mycobacteriaceae</taxon>
        <taxon>Mycobacterium</taxon>
        <taxon>Mycobacterium avium complex (MAC)</taxon>
    </lineage>
</organism>
<accession>A0A051U3Z4</accession>
<dbReference type="HOGENOM" id="CLU_3236361_0_0_11"/>
<name>A0A051U3Z4_9MYCO</name>
<dbReference type="AlphaFoldDB" id="A0A051U3Z4"/>
<proteinExistence type="predicted"/>